<keyword evidence="3" id="KW-1185">Reference proteome</keyword>
<dbReference type="Proteomes" id="UP001177140">
    <property type="component" value="Unassembled WGS sequence"/>
</dbReference>
<dbReference type="EMBL" id="JAJJMA010223563">
    <property type="protein sequence ID" value="MCL7041416.1"/>
    <property type="molecule type" value="Genomic_DNA"/>
</dbReference>
<evidence type="ECO:0000313" key="2">
    <source>
        <dbReference type="EMBL" id="MCL7041416.1"/>
    </source>
</evidence>
<evidence type="ECO:0000256" key="1">
    <source>
        <dbReference type="SAM" id="MobiDB-lite"/>
    </source>
</evidence>
<accession>A0AA42AVY6</accession>
<feature type="region of interest" description="Disordered" evidence="1">
    <location>
        <begin position="37"/>
        <end position="65"/>
    </location>
</feature>
<dbReference type="AlphaFoldDB" id="A0AA42AVY6"/>
<protein>
    <submittedName>
        <fullName evidence="2">Uncharacterized protein</fullName>
    </submittedName>
</protein>
<organism evidence="2 3">
    <name type="scientific">Papaver nudicaule</name>
    <name type="common">Iceland poppy</name>
    <dbReference type="NCBI Taxonomy" id="74823"/>
    <lineage>
        <taxon>Eukaryota</taxon>
        <taxon>Viridiplantae</taxon>
        <taxon>Streptophyta</taxon>
        <taxon>Embryophyta</taxon>
        <taxon>Tracheophyta</taxon>
        <taxon>Spermatophyta</taxon>
        <taxon>Magnoliopsida</taxon>
        <taxon>Ranunculales</taxon>
        <taxon>Papaveraceae</taxon>
        <taxon>Papaveroideae</taxon>
        <taxon>Papaver</taxon>
    </lineage>
</organism>
<feature type="non-terminal residue" evidence="2">
    <location>
        <position position="1"/>
    </location>
</feature>
<sequence>SEENLVHILETLADMDITFEILKMSIHLHRTNHNQLISNQMDSSQGSISGFRPRRSLRIIEKENE</sequence>
<gene>
    <name evidence="2" type="ORF">MKW94_025909</name>
</gene>
<evidence type="ECO:0000313" key="3">
    <source>
        <dbReference type="Proteomes" id="UP001177140"/>
    </source>
</evidence>
<feature type="non-terminal residue" evidence="2">
    <location>
        <position position="65"/>
    </location>
</feature>
<name>A0AA42AVY6_PAPNU</name>
<comment type="caution">
    <text evidence="2">The sequence shown here is derived from an EMBL/GenBank/DDBJ whole genome shotgun (WGS) entry which is preliminary data.</text>
</comment>
<proteinExistence type="predicted"/>
<feature type="compositionally biased region" description="Polar residues" evidence="1">
    <location>
        <begin position="37"/>
        <end position="48"/>
    </location>
</feature>
<reference evidence="2" key="1">
    <citation type="submission" date="2022-03" db="EMBL/GenBank/DDBJ databases">
        <title>A functionally conserved STORR gene fusion in Papaver species that diverged 16.8 million years ago.</title>
        <authorList>
            <person name="Catania T."/>
        </authorList>
    </citation>
    <scope>NUCLEOTIDE SEQUENCE</scope>
    <source>
        <strain evidence="2">S-191538</strain>
    </source>
</reference>